<comment type="similarity">
    <text evidence="1">Belongs to the LysR transcriptional regulatory family.</text>
</comment>
<name>A0ABN6PS02_9BURK</name>
<evidence type="ECO:0000256" key="1">
    <source>
        <dbReference type="ARBA" id="ARBA00009437"/>
    </source>
</evidence>
<dbReference type="PROSITE" id="PS50931">
    <property type="entry name" value="HTH_LYSR"/>
    <property type="match status" value="1"/>
</dbReference>
<organism evidence="6 7">
    <name type="scientific">Sphaerotilus microaerophilus</name>
    <dbReference type="NCBI Taxonomy" id="2914710"/>
    <lineage>
        <taxon>Bacteria</taxon>
        <taxon>Pseudomonadati</taxon>
        <taxon>Pseudomonadota</taxon>
        <taxon>Betaproteobacteria</taxon>
        <taxon>Burkholderiales</taxon>
        <taxon>Sphaerotilaceae</taxon>
        <taxon>Sphaerotilus</taxon>
    </lineage>
</organism>
<dbReference type="InterPro" id="IPR036390">
    <property type="entry name" value="WH_DNA-bd_sf"/>
</dbReference>
<evidence type="ECO:0000256" key="2">
    <source>
        <dbReference type="ARBA" id="ARBA00023015"/>
    </source>
</evidence>
<accession>A0ABN6PS02</accession>
<sequence>MSASIEEEITFRKLEILLAFLQAGSLAKAAEQLDISAVSVHRALHSLEAGLRCHLFRTEGRNLIPTEAALALADVAREVIKTMSDGIRHTREVGGYAADRVRIGSLYSLTNGTLPALVVGLKLRRPEIRTELVLGSNADLLQKLRDGSVDAALIGQPEAASDIETQLLFEDEVFFAAQVDSAQASEAEVDLRTCADERFVSLTGGYVTHDRFTDAFREAGYEPNVVMTTSDIFSLMNLVGGGIGCTLLPGRIRPVLPASVVLRPLAPRFRQRQAICTVVLRNRERDPNLLSLLAACRTYTAALDSTPASDPRRG</sequence>
<evidence type="ECO:0000256" key="4">
    <source>
        <dbReference type="ARBA" id="ARBA00023163"/>
    </source>
</evidence>
<keyword evidence="7" id="KW-1185">Reference proteome</keyword>
<dbReference type="Gene3D" id="1.10.10.10">
    <property type="entry name" value="Winged helix-like DNA-binding domain superfamily/Winged helix DNA-binding domain"/>
    <property type="match status" value="1"/>
</dbReference>
<dbReference type="InterPro" id="IPR036388">
    <property type="entry name" value="WH-like_DNA-bd_sf"/>
</dbReference>
<dbReference type="PANTHER" id="PTHR30346:SF0">
    <property type="entry name" value="HCA OPERON TRANSCRIPTIONAL ACTIVATOR HCAR"/>
    <property type="match status" value="1"/>
</dbReference>
<keyword evidence="3" id="KW-0238">DNA-binding</keyword>
<gene>
    <name evidence="6" type="ORF">CATMQ487_29850</name>
</gene>
<dbReference type="InterPro" id="IPR005119">
    <property type="entry name" value="LysR_subst-bd"/>
</dbReference>
<evidence type="ECO:0000256" key="3">
    <source>
        <dbReference type="ARBA" id="ARBA00023125"/>
    </source>
</evidence>
<dbReference type="SUPFAM" id="SSF46785">
    <property type="entry name" value="Winged helix' DNA-binding domain"/>
    <property type="match status" value="1"/>
</dbReference>
<dbReference type="Pfam" id="PF00126">
    <property type="entry name" value="HTH_1"/>
    <property type="match status" value="1"/>
</dbReference>
<evidence type="ECO:0000259" key="5">
    <source>
        <dbReference type="PROSITE" id="PS50931"/>
    </source>
</evidence>
<dbReference type="PANTHER" id="PTHR30346">
    <property type="entry name" value="TRANSCRIPTIONAL DUAL REGULATOR HCAR-RELATED"/>
    <property type="match status" value="1"/>
</dbReference>
<proteinExistence type="inferred from homology"/>
<keyword evidence="4" id="KW-0804">Transcription</keyword>
<evidence type="ECO:0000313" key="7">
    <source>
        <dbReference type="Proteomes" id="UP001057498"/>
    </source>
</evidence>
<dbReference type="Gene3D" id="3.40.190.290">
    <property type="match status" value="1"/>
</dbReference>
<protein>
    <submittedName>
        <fullName evidence="6">Transcriptional regulator</fullName>
    </submittedName>
</protein>
<dbReference type="RefSeq" id="WP_251969337.1">
    <property type="nucleotide sequence ID" value="NZ_AP025730.1"/>
</dbReference>
<feature type="domain" description="HTH lysR-type" evidence="5">
    <location>
        <begin position="9"/>
        <end position="66"/>
    </location>
</feature>
<evidence type="ECO:0000313" key="6">
    <source>
        <dbReference type="EMBL" id="BDI06015.1"/>
    </source>
</evidence>
<keyword evidence="2" id="KW-0805">Transcription regulation</keyword>
<dbReference type="EMBL" id="AP025730">
    <property type="protein sequence ID" value="BDI06015.1"/>
    <property type="molecule type" value="Genomic_DNA"/>
</dbReference>
<reference evidence="6" key="1">
    <citation type="submission" date="2022-04" db="EMBL/GenBank/DDBJ databases">
        <title>Whole genome sequence of Sphaerotilus sp. FB-5.</title>
        <authorList>
            <person name="Takeda M."/>
            <person name="Narihara S."/>
            <person name="Akimoto M."/>
            <person name="Akimoto R."/>
            <person name="Nishiyashiki S."/>
            <person name="Murakami T."/>
        </authorList>
    </citation>
    <scope>NUCLEOTIDE SEQUENCE</scope>
    <source>
        <strain evidence="6">FB-5</strain>
    </source>
</reference>
<dbReference type="SUPFAM" id="SSF53850">
    <property type="entry name" value="Periplasmic binding protein-like II"/>
    <property type="match status" value="1"/>
</dbReference>
<dbReference type="Pfam" id="PF03466">
    <property type="entry name" value="LysR_substrate"/>
    <property type="match status" value="1"/>
</dbReference>
<dbReference type="Proteomes" id="UP001057498">
    <property type="component" value="Chromosome"/>
</dbReference>
<dbReference type="InterPro" id="IPR000847">
    <property type="entry name" value="LysR_HTH_N"/>
</dbReference>